<name>A0A8T0J4T4_CERPU</name>
<gene>
    <name evidence="2" type="ORF">KC19_1G051800</name>
</gene>
<protein>
    <submittedName>
        <fullName evidence="2">Uncharacterized protein</fullName>
    </submittedName>
</protein>
<comment type="caution">
    <text evidence="2">The sequence shown here is derived from an EMBL/GenBank/DDBJ whole genome shotgun (WGS) entry which is preliminary data.</text>
</comment>
<dbReference type="Proteomes" id="UP000822688">
    <property type="component" value="Chromosome 1"/>
</dbReference>
<proteinExistence type="predicted"/>
<organism evidence="2 3">
    <name type="scientific">Ceratodon purpureus</name>
    <name type="common">Fire moss</name>
    <name type="synonym">Dicranum purpureum</name>
    <dbReference type="NCBI Taxonomy" id="3225"/>
    <lineage>
        <taxon>Eukaryota</taxon>
        <taxon>Viridiplantae</taxon>
        <taxon>Streptophyta</taxon>
        <taxon>Embryophyta</taxon>
        <taxon>Bryophyta</taxon>
        <taxon>Bryophytina</taxon>
        <taxon>Bryopsida</taxon>
        <taxon>Dicranidae</taxon>
        <taxon>Pseudoditrichales</taxon>
        <taxon>Ditrichaceae</taxon>
        <taxon>Ceratodon</taxon>
    </lineage>
</organism>
<dbReference type="EMBL" id="CM026421">
    <property type="protein sequence ID" value="KAG0589831.1"/>
    <property type="molecule type" value="Genomic_DNA"/>
</dbReference>
<keyword evidence="3" id="KW-1185">Reference proteome</keyword>
<evidence type="ECO:0000313" key="3">
    <source>
        <dbReference type="Proteomes" id="UP000822688"/>
    </source>
</evidence>
<reference evidence="2" key="1">
    <citation type="submission" date="2020-06" db="EMBL/GenBank/DDBJ databases">
        <title>WGS assembly of Ceratodon purpureus strain R40.</title>
        <authorList>
            <person name="Carey S.B."/>
            <person name="Jenkins J."/>
            <person name="Shu S."/>
            <person name="Lovell J.T."/>
            <person name="Sreedasyam A."/>
            <person name="Maumus F."/>
            <person name="Tiley G.P."/>
            <person name="Fernandez-Pozo N."/>
            <person name="Barry K."/>
            <person name="Chen C."/>
            <person name="Wang M."/>
            <person name="Lipzen A."/>
            <person name="Daum C."/>
            <person name="Saski C.A."/>
            <person name="Payton A.C."/>
            <person name="Mcbreen J.C."/>
            <person name="Conrad R.E."/>
            <person name="Kollar L.M."/>
            <person name="Olsson S."/>
            <person name="Huttunen S."/>
            <person name="Landis J.B."/>
            <person name="Wickett N.J."/>
            <person name="Johnson M.G."/>
            <person name="Rensing S.A."/>
            <person name="Grimwood J."/>
            <person name="Schmutz J."/>
            <person name="Mcdaniel S.F."/>
        </authorList>
    </citation>
    <scope>NUCLEOTIDE SEQUENCE</scope>
    <source>
        <strain evidence="2">R40</strain>
    </source>
</reference>
<evidence type="ECO:0000313" key="2">
    <source>
        <dbReference type="EMBL" id="KAG0589831.1"/>
    </source>
</evidence>
<evidence type="ECO:0000256" key="1">
    <source>
        <dbReference type="SAM" id="MobiDB-lite"/>
    </source>
</evidence>
<dbReference type="AlphaFoldDB" id="A0A8T0J4T4"/>
<accession>A0A8T0J4T4</accession>
<feature type="region of interest" description="Disordered" evidence="1">
    <location>
        <begin position="26"/>
        <end position="55"/>
    </location>
</feature>
<sequence length="351" mass="39892">MKAMENRSFDWNSVRLQIPSFDKQQSRAMSSFDIPVRHTPQDSLSSPDSEEESILKAVDEEEQPLLSLDQPNGGALQNSKVTGGCTRIERVPRLVLPQKKRTRSLSGLVASNDFFIPCPLSPTSVYPPPSCTGRDTTISQTPRALMTPRTPRTDRMTPRTLRTPRYDLMTPRTPRKEVLADSLRGQFTPRNSTKGGGDLGRRGNWAGGFLGRAIRGRERYPGNRLQTPRGSYQSATNATNCGMTTDLEKKLQEQGLTPMYCPEPRCEQRRLGNVASMITDLRVFLIRPVPEDYGPTECYIRRHVHAKWLTPRFNFQLFHVQQLQVVSLGRRQVSTVFKETKEDQNQLYYFS</sequence>